<gene>
    <name evidence="1" type="ORF">ANCDUO_21276</name>
</gene>
<name>A0A0C2FUP1_9BILA</name>
<dbReference type="AlphaFoldDB" id="A0A0C2FUP1"/>
<protein>
    <recommendedName>
        <fullName evidence="3">Gamma-glutamylcyclotransferase</fullName>
    </recommendedName>
</protein>
<feature type="non-terminal residue" evidence="1">
    <location>
        <position position="1"/>
    </location>
</feature>
<dbReference type="Proteomes" id="UP000054047">
    <property type="component" value="Unassembled WGS sequence"/>
</dbReference>
<evidence type="ECO:0008006" key="3">
    <source>
        <dbReference type="Google" id="ProtNLM"/>
    </source>
</evidence>
<proteinExistence type="predicted"/>
<evidence type="ECO:0000313" key="1">
    <source>
        <dbReference type="EMBL" id="KIH48651.1"/>
    </source>
</evidence>
<accession>A0A0C2FUP1</accession>
<sequence>RLLMTKFFYYFAYGSNLLKERIKVQSKRDENHKYKVSRVLTLLNQRNKVRTVYYKRHEYIKEDESKKKE</sequence>
<reference evidence="1 2" key="1">
    <citation type="submission" date="2013-12" db="EMBL/GenBank/DDBJ databases">
        <title>Draft genome of the parsitic nematode Ancylostoma duodenale.</title>
        <authorList>
            <person name="Mitreva M."/>
        </authorList>
    </citation>
    <scope>NUCLEOTIDE SEQUENCE [LARGE SCALE GENOMIC DNA]</scope>
    <source>
        <strain evidence="1 2">Zhejiang</strain>
    </source>
</reference>
<dbReference type="OrthoDB" id="2924818at2759"/>
<evidence type="ECO:0000313" key="2">
    <source>
        <dbReference type="Proteomes" id="UP000054047"/>
    </source>
</evidence>
<organism evidence="1 2">
    <name type="scientific">Ancylostoma duodenale</name>
    <dbReference type="NCBI Taxonomy" id="51022"/>
    <lineage>
        <taxon>Eukaryota</taxon>
        <taxon>Metazoa</taxon>
        <taxon>Ecdysozoa</taxon>
        <taxon>Nematoda</taxon>
        <taxon>Chromadorea</taxon>
        <taxon>Rhabditida</taxon>
        <taxon>Rhabditina</taxon>
        <taxon>Rhabditomorpha</taxon>
        <taxon>Strongyloidea</taxon>
        <taxon>Ancylostomatidae</taxon>
        <taxon>Ancylostomatinae</taxon>
        <taxon>Ancylostoma</taxon>
    </lineage>
</organism>
<dbReference type="EMBL" id="KN757977">
    <property type="protein sequence ID" value="KIH48651.1"/>
    <property type="molecule type" value="Genomic_DNA"/>
</dbReference>
<keyword evidence="2" id="KW-1185">Reference proteome</keyword>